<feature type="compositionally biased region" description="Basic and acidic residues" evidence="1">
    <location>
        <begin position="384"/>
        <end position="394"/>
    </location>
</feature>
<gene>
    <name evidence="3" type="ORF">APUU_30114S</name>
</gene>
<feature type="compositionally biased region" description="Acidic residues" evidence="1">
    <location>
        <begin position="33"/>
        <end position="45"/>
    </location>
</feature>
<keyword evidence="2" id="KW-1133">Transmembrane helix</keyword>
<feature type="region of interest" description="Disordered" evidence="1">
    <location>
        <begin position="1"/>
        <end position="68"/>
    </location>
</feature>
<proteinExistence type="predicted"/>
<keyword evidence="2" id="KW-0472">Membrane</keyword>
<organism evidence="3 4">
    <name type="scientific">Aspergillus puulaauensis</name>
    <dbReference type="NCBI Taxonomy" id="1220207"/>
    <lineage>
        <taxon>Eukaryota</taxon>
        <taxon>Fungi</taxon>
        <taxon>Dikarya</taxon>
        <taxon>Ascomycota</taxon>
        <taxon>Pezizomycotina</taxon>
        <taxon>Eurotiomycetes</taxon>
        <taxon>Eurotiomycetidae</taxon>
        <taxon>Eurotiales</taxon>
        <taxon>Aspergillaceae</taxon>
        <taxon>Aspergillus</taxon>
    </lineage>
</organism>
<keyword evidence="2" id="KW-0812">Transmembrane</keyword>
<evidence type="ECO:0000256" key="2">
    <source>
        <dbReference type="SAM" id="Phobius"/>
    </source>
</evidence>
<dbReference type="AlphaFoldDB" id="A0A7R7XIH6"/>
<reference evidence="3" key="1">
    <citation type="submission" date="2021-01" db="EMBL/GenBank/DDBJ databases">
        <authorList>
            <consortium name="Aspergillus puulaauensis MK2 genome sequencing consortium"/>
            <person name="Kazuki M."/>
            <person name="Futagami T."/>
        </authorList>
    </citation>
    <scope>NUCLEOTIDE SEQUENCE</scope>
    <source>
        <strain evidence="3">MK2</strain>
    </source>
</reference>
<feature type="transmembrane region" description="Helical" evidence="2">
    <location>
        <begin position="652"/>
        <end position="673"/>
    </location>
</feature>
<protein>
    <submittedName>
        <fullName evidence="3">Uncharacterized protein</fullName>
    </submittedName>
</protein>
<name>A0A7R7XIH6_9EURO</name>
<feature type="compositionally biased region" description="Polar residues" evidence="1">
    <location>
        <begin position="397"/>
        <end position="413"/>
    </location>
</feature>
<dbReference type="EMBL" id="AP024445">
    <property type="protein sequence ID" value="BCS21889.1"/>
    <property type="molecule type" value="Genomic_DNA"/>
</dbReference>
<feature type="region of interest" description="Disordered" evidence="1">
    <location>
        <begin position="181"/>
        <end position="217"/>
    </location>
</feature>
<evidence type="ECO:0000313" key="3">
    <source>
        <dbReference type="EMBL" id="BCS21889.1"/>
    </source>
</evidence>
<dbReference type="Proteomes" id="UP000654913">
    <property type="component" value="Chromosome 3"/>
</dbReference>
<feature type="region of interest" description="Disordered" evidence="1">
    <location>
        <begin position="384"/>
        <end position="435"/>
    </location>
</feature>
<reference evidence="3" key="2">
    <citation type="submission" date="2021-02" db="EMBL/GenBank/DDBJ databases">
        <title>Aspergillus puulaauensis MK2 genome sequence.</title>
        <authorList>
            <person name="Futagami T."/>
            <person name="Mori K."/>
            <person name="Kadooka C."/>
            <person name="Tanaka T."/>
        </authorList>
    </citation>
    <scope>NUCLEOTIDE SEQUENCE</scope>
    <source>
        <strain evidence="3">MK2</strain>
    </source>
</reference>
<sequence length="679" mass="78623">MSNSTPGTDANVPELESEPRNEPRVDIQTEPLEAPEDEDLADEYSESGVSEDLFSDESQSSRTSAISTDMTAAGTAEVVQLLLDDYLIDSCAKEALRGTAIPREKFQNKLRRILKQWSQELKLESEPEPYEKHVAPLFIRRLSNNVSYQLCASITGEDGGNLQLSTVPDETDHRAKVEKYLQQGRERYQKSKRPSRDPNGGPDDDSQSDTDSEDDELGIDFEFPNLERLRQVLVESQSYQTLRENIFYLIYPNLHQRLKKRMVRLSQSNRLSPGEGHQYHTIISETQYASPYTMYLSHQERKGWVNACQGLIEKWTKMKWDWWPLRPYRRTLAPDERRLDWICCGQQRWIELTTAVADKVQQCLDKYLADDMSTQDLRQLLAQDRTRNPSEYRPSHGYSNPPTRPLGTNLQSNAPKPGSIGPPPPAAPSQSSGVSVRVPHQLNTNVQGTVKQERYVIFLVKRADRYLMSQVDVCQLCDNTFFQSLRTEYRRLRGWLRNLFSVWRYSHCDFYQFEKFDDSAYAPKLKDNYPPCKDHYEYNPEPMDIIPPITEHEFYSRFYACYTPSHSPVHMFHTCRQHTSGHSDALALLPKKKTKLEEHGSKRERFWGIYAQEIVCFRWVVAYNLGCMLPMLVLFVLWMLPLGYRKDLQNASVPATVMVGMLTLFWTVFLGTLRYPGSR</sequence>
<dbReference type="GeneID" id="64971894"/>
<feature type="compositionally biased region" description="Polar residues" evidence="1">
    <location>
        <begin position="56"/>
        <end position="68"/>
    </location>
</feature>
<evidence type="ECO:0000313" key="4">
    <source>
        <dbReference type="Proteomes" id="UP000654913"/>
    </source>
</evidence>
<dbReference type="RefSeq" id="XP_041554083.1">
    <property type="nucleotide sequence ID" value="XM_041701171.1"/>
</dbReference>
<evidence type="ECO:0000256" key="1">
    <source>
        <dbReference type="SAM" id="MobiDB-lite"/>
    </source>
</evidence>
<feature type="compositionally biased region" description="Basic and acidic residues" evidence="1">
    <location>
        <begin position="17"/>
        <end position="27"/>
    </location>
</feature>
<dbReference type="OrthoDB" id="4351041at2759"/>
<feature type="transmembrane region" description="Helical" evidence="2">
    <location>
        <begin position="619"/>
        <end position="640"/>
    </location>
</feature>
<dbReference type="KEGG" id="apuu:APUU_30114S"/>
<keyword evidence="4" id="KW-1185">Reference proteome</keyword>
<feature type="compositionally biased region" description="Acidic residues" evidence="1">
    <location>
        <begin position="202"/>
        <end position="217"/>
    </location>
</feature>
<accession>A0A7R7XIH6</accession>